<dbReference type="AlphaFoldDB" id="A0A4V4H2X1"/>
<name>A0A4V4H2X1_MUSBA</name>
<sequence length="150" mass="16187">MTVGQQDTTLSLYEMGNYRILSGSVLMEASLALLLKHRIMSPCQTLANLKYSARASGKEQELVCCYQEGCCCFLTSGKHKKKTLSDTHLMGSCSMSEDSSYRGSFEFIFGGSQDDSADGEEEAAPSVESSMSSLSSEILGKESELNSSSS</sequence>
<evidence type="ECO:0000313" key="2">
    <source>
        <dbReference type="EMBL" id="THU45986.1"/>
    </source>
</evidence>
<evidence type="ECO:0000313" key="3">
    <source>
        <dbReference type="Proteomes" id="UP000317650"/>
    </source>
</evidence>
<evidence type="ECO:0000256" key="1">
    <source>
        <dbReference type="SAM" id="MobiDB-lite"/>
    </source>
</evidence>
<keyword evidence="3" id="KW-1185">Reference proteome</keyword>
<accession>A0A4V4H2X1</accession>
<dbReference type="EMBL" id="PYDT01000010">
    <property type="protein sequence ID" value="THU45986.1"/>
    <property type="molecule type" value="Genomic_DNA"/>
</dbReference>
<organism evidence="2 3">
    <name type="scientific">Musa balbisiana</name>
    <name type="common">Banana</name>
    <dbReference type="NCBI Taxonomy" id="52838"/>
    <lineage>
        <taxon>Eukaryota</taxon>
        <taxon>Viridiplantae</taxon>
        <taxon>Streptophyta</taxon>
        <taxon>Embryophyta</taxon>
        <taxon>Tracheophyta</taxon>
        <taxon>Spermatophyta</taxon>
        <taxon>Magnoliopsida</taxon>
        <taxon>Liliopsida</taxon>
        <taxon>Zingiberales</taxon>
        <taxon>Musaceae</taxon>
        <taxon>Musa</taxon>
    </lineage>
</organism>
<protein>
    <submittedName>
        <fullName evidence="2">Uncharacterized protein</fullName>
    </submittedName>
</protein>
<proteinExistence type="predicted"/>
<gene>
    <name evidence="2" type="ORF">C4D60_Mb09t00160</name>
</gene>
<dbReference type="Proteomes" id="UP000317650">
    <property type="component" value="Chromosome 9"/>
</dbReference>
<feature type="region of interest" description="Disordered" evidence="1">
    <location>
        <begin position="111"/>
        <end position="150"/>
    </location>
</feature>
<feature type="compositionally biased region" description="Low complexity" evidence="1">
    <location>
        <begin position="124"/>
        <end position="137"/>
    </location>
</feature>
<comment type="caution">
    <text evidence="2">The sequence shown here is derived from an EMBL/GenBank/DDBJ whole genome shotgun (WGS) entry which is preliminary data.</text>
</comment>
<reference evidence="2 3" key="1">
    <citation type="journal article" date="2019" name="Nat. Plants">
        <title>Genome sequencing of Musa balbisiana reveals subgenome evolution and function divergence in polyploid bananas.</title>
        <authorList>
            <person name="Yao X."/>
        </authorList>
    </citation>
    <scope>NUCLEOTIDE SEQUENCE [LARGE SCALE GENOMIC DNA]</scope>
    <source>
        <strain evidence="3">cv. DH-PKW</strain>
        <tissue evidence="2">Leaves</tissue>
    </source>
</reference>